<gene>
    <name evidence="2" type="ORF">JCM15548_1526</name>
</gene>
<dbReference type="AlphaFoldDB" id="A0A0E9LS88"/>
<sequence length="168" mass="19356">MKKLNSLLILLIFVLGSCATIKQKSSTRNISNPQYKDLNSFNYDTLEYIKTNFYENQQFYVGKPVKVLLDDLEADIVNFTPNSLWNPMDKSNGVSLTVRYTMLAGENKLIPAATQIIVKFTDLYAYDDAVELSDLNPEINWGKAQEDFYKDFTIKEIFLYVPEIEPIE</sequence>
<evidence type="ECO:0000313" key="3">
    <source>
        <dbReference type="Proteomes" id="UP000032900"/>
    </source>
</evidence>
<keyword evidence="3" id="KW-1185">Reference proteome</keyword>
<accession>A0A0E9LS88</accession>
<dbReference type="PROSITE" id="PS51257">
    <property type="entry name" value="PROKAR_LIPOPROTEIN"/>
    <property type="match status" value="1"/>
</dbReference>
<feature type="signal peptide" evidence="1">
    <location>
        <begin position="1"/>
        <end position="19"/>
    </location>
</feature>
<name>A0A0E9LS88_9BACT</name>
<evidence type="ECO:0000313" key="2">
    <source>
        <dbReference type="EMBL" id="GAO28432.1"/>
    </source>
</evidence>
<reference evidence="2 3" key="1">
    <citation type="journal article" date="2015" name="Microbes Environ.">
        <title>Distribution and evolution of nitrogen fixation genes in the phylum bacteroidetes.</title>
        <authorList>
            <person name="Inoue J."/>
            <person name="Oshima K."/>
            <person name="Suda W."/>
            <person name="Sakamoto M."/>
            <person name="Iino T."/>
            <person name="Noda S."/>
            <person name="Hongoh Y."/>
            <person name="Hattori M."/>
            <person name="Ohkuma M."/>
        </authorList>
    </citation>
    <scope>NUCLEOTIDE SEQUENCE [LARGE SCALE GENOMIC DNA]</scope>
    <source>
        <strain evidence="2">JCM 15548</strain>
    </source>
</reference>
<dbReference type="EMBL" id="BAZW01000002">
    <property type="protein sequence ID" value="GAO28432.1"/>
    <property type="molecule type" value="Genomic_DNA"/>
</dbReference>
<organism evidence="2 3">
    <name type="scientific">Geofilum rubicundum JCM 15548</name>
    <dbReference type="NCBI Taxonomy" id="1236989"/>
    <lineage>
        <taxon>Bacteria</taxon>
        <taxon>Pseudomonadati</taxon>
        <taxon>Bacteroidota</taxon>
        <taxon>Bacteroidia</taxon>
        <taxon>Marinilabiliales</taxon>
        <taxon>Marinilabiliaceae</taxon>
        <taxon>Geofilum</taxon>
    </lineage>
</organism>
<dbReference type="OrthoDB" id="1257860at2"/>
<comment type="caution">
    <text evidence="2">The sequence shown here is derived from an EMBL/GenBank/DDBJ whole genome shotgun (WGS) entry which is preliminary data.</text>
</comment>
<protein>
    <submittedName>
        <fullName evidence="2">Uncharacterized protein</fullName>
    </submittedName>
</protein>
<keyword evidence="1" id="KW-0732">Signal</keyword>
<dbReference type="RefSeq" id="WP_062122239.1">
    <property type="nucleotide sequence ID" value="NZ_BAZW01000002.1"/>
</dbReference>
<feature type="chain" id="PRO_5002428442" evidence="1">
    <location>
        <begin position="20"/>
        <end position="168"/>
    </location>
</feature>
<evidence type="ECO:0000256" key="1">
    <source>
        <dbReference type="SAM" id="SignalP"/>
    </source>
</evidence>
<dbReference type="Proteomes" id="UP000032900">
    <property type="component" value="Unassembled WGS sequence"/>
</dbReference>
<proteinExistence type="predicted"/>